<dbReference type="PANTHER" id="PTHR42709:SF9">
    <property type="entry name" value="ALKALINE PHOSPHATASE LIKE PROTEIN"/>
    <property type="match status" value="1"/>
</dbReference>
<gene>
    <name evidence="4" type="ORF">GCM10008967_16340</name>
</gene>
<protein>
    <submittedName>
        <fullName evidence="4">DedA family protein</fullName>
    </submittedName>
</protein>
<dbReference type="InterPro" id="IPR032816">
    <property type="entry name" value="VTT_dom"/>
</dbReference>
<dbReference type="PANTHER" id="PTHR42709">
    <property type="entry name" value="ALKALINE PHOSPHATASE LIKE PROTEIN"/>
    <property type="match status" value="1"/>
</dbReference>
<proteinExistence type="inferred from homology"/>
<keyword evidence="2" id="KW-0472">Membrane</keyword>
<dbReference type="Proteomes" id="UP001500782">
    <property type="component" value="Unassembled WGS sequence"/>
</dbReference>
<sequence length="197" mass="22541">MELESIAEVVDQFGYVGLFLWLWLGVFGAPIPNEVIVLTVGFISSSEVLVIGYAFFVVYLGIVCALTTTYLLGRCVGSPLLLQLKKYKRFSHSIDRSLNFMNKYHTFSLPLSYFLPGLRNLVPFLYGVSKLKYKTFAILAYSAAFVWTVALFQIGYWFGEEIDTLRIYFREAVLVGLAGLGVTAYFIWRKRKRVREH</sequence>
<dbReference type="RefSeq" id="WP_343798041.1">
    <property type="nucleotide sequence ID" value="NZ_BAAADJ010000017.1"/>
</dbReference>
<evidence type="ECO:0000259" key="3">
    <source>
        <dbReference type="Pfam" id="PF09335"/>
    </source>
</evidence>
<dbReference type="InterPro" id="IPR051311">
    <property type="entry name" value="DedA_domain"/>
</dbReference>
<evidence type="ECO:0000313" key="5">
    <source>
        <dbReference type="Proteomes" id="UP001500782"/>
    </source>
</evidence>
<feature type="transmembrane region" description="Helical" evidence="2">
    <location>
        <begin position="50"/>
        <end position="72"/>
    </location>
</feature>
<reference evidence="5" key="1">
    <citation type="journal article" date="2019" name="Int. J. Syst. Evol. Microbiol.">
        <title>The Global Catalogue of Microorganisms (GCM) 10K type strain sequencing project: providing services to taxonomists for standard genome sequencing and annotation.</title>
        <authorList>
            <consortium name="The Broad Institute Genomics Platform"/>
            <consortium name="The Broad Institute Genome Sequencing Center for Infectious Disease"/>
            <person name="Wu L."/>
            <person name="Ma J."/>
        </authorList>
    </citation>
    <scope>NUCLEOTIDE SEQUENCE [LARGE SCALE GENOMIC DNA]</scope>
    <source>
        <strain evidence="5">JCM 9731</strain>
    </source>
</reference>
<comment type="caution">
    <text evidence="4">The sequence shown here is derived from an EMBL/GenBank/DDBJ whole genome shotgun (WGS) entry which is preliminary data.</text>
</comment>
<evidence type="ECO:0000256" key="1">
    <source>
        <dbReference type="ARBA" id="ARBA00010792"/>
    </source>
</evidence>
<keyword evidence="2" id="KW-0812">Transmembrane</keyword>
<feature type="domain" description="VTT" evidence="3">
    <location>
        <begin position="31"/>
        <end position="156"/>
    </location>
</feature>
<comment type="similarity">
    <text evidence="1">Belongs to the DedA family.</text>
</comment>
<feature type="transmembrane region" description="Helical" evidence="2">
    <location>
        <begin position="107"/>
        <end position="126"/>
    </location>
</feature>
<keyword evidence="5" id="KW-1185">Reference proteome</keyword>
<evidence type="ECO:0000313" key="4">
    <source>
        <dbReference type="EMBL" id="GAA0326535.1"/>
    </source>
</evidence>
<organism evidence="4 5">
    <name type="scientific">Bacillus carboniphilus</name>
    <dbReference type="NCBI Taxonomy" id="86663"/>
    <lineage>
        <taxon>Bacteria</taxon>
        <taxon>Bacillati</taxon>
        <taxon>Bacillota</taxon>
        <taxon>Bacilli</taxon>
        <taxon>Bacillales</taxon>
        <taxon>Bacillaceae</taxon>
        <taxon>Bacillus</taxon>
    </lineage>
</organism>
<dbReference type="Pfam" id="PF09335">
    <property type="entry name" value="VTT_dom"/>
    <property type="match status" value="1"/>
</dbReference>
<name>A0ABP3FXK5_9BACI</name>
<feature type="transmembrane region" description="Helical" evidence="2">
    <location>
        <begin position="20"/>
        <end position="43"/>
    </location>
</feature>
<dbReference type="EMBL" id="BAAADJ010000017">
    <property type="protein sequence ID" value="GAA0326535.1"/>
    <property type="molecule type" value="Genomic_DNA"/>
</dbReference>
<evidence type="ECO:0000256" key="2">
    <source>
        <dbReference type="SAM" id="Phobius"/>
    </source>
</evidence>
<accession>A0ABP3FXK5</accession>
<feature type="transmembrane region" description="Helical" evidence="2">
    <location>
        <begin position="138"/>
        <end position="159"/>
    </location>
</feature>
<feature type="transmembrane region" description="Helical" evidence="2">
    <location>
        <begin position="165"/>
        <end position="188"/>
    </location>
</feature>
<keyword evidence="2" id="KW-1133">Transmembrane helix</keyword>